<dbReference type="PANTHER" id="PTHR48196">
    <property type="entry name" value="DUF630 DOMAIN-CONTAINING PROTEIN"/>
    <property type="match status" value="1"/>
</dbReference>
<organism evidence="1 2">
    <name type="scientific">Artemisia annua</name>
    <name type="common">Sweet wormwood</name>
    <dbReference type="NCBI Taxonomy" id="35608"/>
    <lineage>
        <taxon>Eukaryota</taxon>
        <taxon>Viridiplantae</taxon>
        <taxon>Streptophyta</taxon>
        <taxon>Embryophyta</taxon>
        <taxon>Tracheophyta</taxon>
        <taxon>Spermatophyta</taxon>
        <taxon>Magnoliopsida</taxon>
        <taxon>eudicotyledons</taxon>
        <taxon>Gunneridae</taxon>
        <taxon>Pentapetalae</taxon>
        <taxon>asterids</taxon>
        <taxon>campanulids</taxon>
        <taxon>Asterales</taxon>
        <taxon>Asteraceae</taxon>
        <taxon>Asteroideae</taxon>
        <taxon>Anthemideae</taxon>
        <taxon>Artemisiinae</taxon>
        <taxon>Artemisia</taxon>
    </lineage>
</organism>
<evidence type="ECO:0000313" key="2">
    <source>
        <dbReference type="Proteomes" id="UP000245207"/>
    </source>
</evidence>
<dbReference type="AlphaFoldDB" id="A0A2U1MTK3"/>
<name>A0A2U1MTK3_ARTAN</name>
<dbReference type="EMBL" id="PKPP01004396">
    <property type="protein sequence ID" value="PWA64579.1"/>
    <property type="molecule type" value="Genomic_DNA"/>
</dbReference>
<keyword evidence="2" id="KW-1185">Reference proteome</keyword>
<dbReference type="Proteomes" id="UP000245207">
    <property type="component" value="Unassembled WGS sequence"/>
</dbReference>
<reference evidence="1 2" key="1">
    <citation type="journal article" date="2018" name="Mol. Plant">
        <title>The genome of Artemisia annua provides insight into the evolution of Asteraceae family and artemisinin biosynthesis.</title>
        <authorList>
            <person name="Shen Q."/>
            <person name="Zhang L."/>
            <person name="Liao Z."/>
            <person name="Wang S."/>
            <person name="Yan T."/>
            <person name="Shi P."/>
            <person name="Liu M."/>
            <person name="Fu X."/>
            <person name="Pan Q."/>
            <person name="Wang Y."/>
            <person name="Lv Z."/>
            <person name="Lu X."/>
            <person name="Zhang F."/>
            <person name="Jiang W."/>
            <person name="Ma Y."/>
            <person name="Chen M."/>
            <person name="Hao X."/>
            <person name="Li L."/>
            <person name="Tang Y."/>
            <person name="Lv G."/>
            <person name="Zhou Y."/>
            <person name="Sun X."/>
            <person name="Brodelius P.E."/>
            <person name="Rose J.K.C."/>
            <person name="Tang K."/>
        </authorList>
    </citation>
    <scope>NUCLEOTIDE SEQUENCE [LARGE SCALE GENOMIC DNA]</scope>
    <source>
        <strain evidence="2">cv. Huhao1</strain>
        <tissue evidence="1">Leaf</tissue>
    </source>
</reference>
<dbReference type="PANTHER" id="PTHR48196:SF1">
    <property type="entry name" value="DUF630 DOMAIN-CONTAINING PROTEIN"/>
    <property type="match status" value="1"/>
</dbReference>
<dbReference type="OrthoDB" id="1707312at2759"/>
<proteinExistence type="predicted"/>
<comment type="caution">
    <text evidence="1">The sequence shown here is derived from an EMBL/GenBank/DDBJ whole genome shotgun (WGS) entry which is preliminary data.</text>
</comment>
<evidence type="ECO:0000313" key="1">
    <source>
        <dbReference type="EMBL" id="PWA64579.1"/>
    </source>
</evidence>
<accession>A0A2U1MTK3</accession>
<sequence length="140" mass="16673">MYMYIFKGSDVKKYIDRDMGTKAMEDMGVVLKRFGDEQSTLLDRFERLSFEVQLNKAILSRSFSEPYEPRYQLAPLPLPTPPKPEVIQGRRHHHHRRIGFQKILKKMFPIFGSRKEEKKESIPDNKNFKFMKAFSRSMRV</sequence>
<gene>
    <name evidence="1" type="ORF">CTI12_AA341960</name>
</gene>
<protein>
    <submittedName>
        <fullName evidence="1">Uncharacterized protein</fullName>
    </submittedName>
</protein>